<evidence type="ECO:0000313" key="1">
    <source>
        <dbReference type="EMBL" id="MBB2189167.1"/>
    </source>
</evidence>
<dbReference type="EMBL" id="JABEQF010000003">
    <property type="protein sequence ID" value="MBB2189167.1"/>
    <property type="molecule type" value="Genomic_DNA"/>
</dbReference>
<dbReference type="Proteomes" id="UP000555756">
    <property type="component" value="Unassembled WGS sequence"/>
</dbReference>
<keyword evidence="2" id="KW-1185">Reference proteome</keyword>
<dbReference type="AlphaFoldDB" id="A0A7W4JQP3"/>
<comment type="caution">
    <text evidence="1">The sequence shown here is derived from an EMBL/GenBank/DDBJ whole genome shotgun (WGS) entry which is preliminary data.</text>
</comment>
<protein>
    <submittedName>
        <fullName evidence="1">Uncharacterized protein</fullName>
    </submittedName>
</protein>
<organism evidence="1 2">
    <name type="scientific">Gluconacetobacter azotocaptans</name>
    <dbReference type="NCBI Taxonomy" id="142834"/>
    <lineage>
        <taxon>Bacteria</taxon>
        <taxon>Pseudomonadati</taxon>
        <taxon>Pseudomonadota</taxon>
        <taxon>Alphaproteobacteria</taxon>
        <taxon>Acetobacterales</taxon>
        <taxon>Acetobacteraceae</taxon>
        <taxon>Gluconacetobacter</taxon>
    </lineage>
</organism>
<name>A0A7W4JQP3_9PROT</name>
<proteinExistence type="predicted"/>
<sequence>MTQHRTREEQISALAGNLSGVRCIGAFERESARRHIEEAESRARAEAQAEIGDVYQRGVQNGREAGITIGRHQAQVVIAAAIRLAWSEAGTESVLNGGDPVAFDPWPEMDALLIALDQARPNWRSQTRMEGTQDAR</sequence>
<gene>
    <name evidence="1" type="ORF">HLH34_04210</name>
</gene>
<reference evidence="1 2" key="1">
    <citation type="submission" date="2020-04" db="EMBL/GenBank/DDBJ databases">
        <title>Description of novel Gluconacetobacter.</title>
        <authorList>
            <person name="Sombolestani A."/>
        </authorList>
    </citation>
    <scope>NUCLEOTIDE SEQUENCE [LARGE SCALE GENOMIC DNA]</scope>
    <source>
        <strain evidence="1 2">LMG 21311</strain>
    </source>
</reference>
<dbReference type="RefSeq" id="WP_183118363.1">
    <property type="nucleotide sequence ID" value="NZ_JABEQF010000003.1"/>
</dbReference>
<accession>A0A7W4JQP3</accession>
<evidence type="ECO:0000313" key="2">
    <source>
        <dbReference type="Proteomes" id="UP000555756"/>
    </source>
</evidence>